<feature type="region of interest" description="Disordered" evidence="7">
    <location>
        <begin position="281"/>
        <end position="312"/>
    </location>
</feature>
<reference evidence="9" key="2">
    <citation type="submission" date="2021-01" db="EMBL/GenBank/DDBJ databases">
        <authorList>
            <person name="Schikora-Tamarit M.A."/>
        </authorList>
    </citation>
    <scope>NUCLEOTIDE SEQUENCE</scope>
    <source>
        <strain evidence="9">CBS6075</strain>
    </source>
</reference>
<evidence type="ECO:0000256" key="2">
    <source>
        <dbReference type="ARBA" id="ARBA00004496"/>
    </source>
</evidence>
<accession>A0A9P8NYH5</accession>
<dbReference type="OrthoDB" id="1926336at2759"/>
<keyword evidence="4 6" id="KW-0175">Coiled coil</keyword>
<keyword evidence="5" id="KW-0472">Membrane</keyword>
<comment type="caution">
    <text evidence="9">The sequence shown here is derived from an EMBL/GenBank/DDBJ whole genome shotgun (WGS) entry which is preliminary data.</text>
</comment>
<dbReference type="InterPro" id="IPR051952">
    <property type="entry name" value="Golgi-autophagy_related"/>
</dbReference>
<evidence type="ECO:0000256" key="7">
    <source>
        <dbReference type="SAM" id="MobiDB-lite"/>
    </source>
</evidence>
<reference evidence="9" key="1">
    <citation type="journal article" date="2021" name="Open Biol.">
        <title>Shared evolutionary footprints suggest mitochondrial oxidative damage underlies multiple complex I losses in fungi.</title>
        <authorList>
            <person name="Schikora-Tamarit M.A."/>
            <person name="Marcet-Houben M."/>
            <person name="Nosek J."/>
            <person name="Gabaldon T."/>
        </authorList>
    </citation>
    <scope>NUCLEOTIDE SEQUENCE</scope>
    <source>
        <strain evidence="9">CBS6075</strain>
    </source>
</reference>
<feature type="domain" description="GRIP" evidence="8">
    <location>
        <begin position="852"/>
        <end position="900"/>
    </location>
</feature>
<evidence type="ECO:0000256" key="4">
    <source>
        <dbReference type="ARBA" id="ARBA00023054"/>
    </source>
</evidence>
<feature type="region of interest" description="Disordered" evidence="7">
    <location>
        <begin position="729"/>
        <end position="762"/>
    </location>
</feature>
<evidence type="ECO:0000256" key="1">
    <source>
        <dbReference type="ARBA" id="ARBA00004184"/>
    </source>
</evidence>
<feature type="compositionally biased region" description="Basic and acidic residues" evidence="7">
    <location>
        <begin position="12"/>
        <end position="25"/>
    </location>
</feature>
<keyword evidence="3" id="KW-0963">Cytoplasm</keyword>
<feature type="region of interest" description="Disordered" evidence="7">
    <location>
        <begin position="205"/>
        <end position="227"/>
    </location>
</feature>
<dbReference type="SUPFAM" id="SSF57997">
    <property type="entry name" value="Tropomyosin"/>
    <property type="match status" value="1"/>
</dbReference>
<evidence type="ECO:0000313" key="9">
    <source>
        <dbReference type="EMBL" id="KAH3662085.1"/>
    </source>
</evidence>
<gene>
    <name evidence="9" type="ORF">OGAPHI_006266</name>
</gene>
<dbReference type="RefSeq" id="XP_046059189.1">
    <property type="nucleotide sequence ID" value="XM_046207535.1"/>
</dbReference>
<evidence type="ECO:0000256" key="5">
    <source>
        <dbReference type="ARBA" id="ARBA00023136"/>
    </source>
</evidence>
<organism evidence="9 10">
    <name type="scientific">Ogataea philodendri</name>
    <dbReference type="NCBI Taxonomy" id="1378263"/>
    <lineage>
        <taxon>Eukaryota</taxon>
        <taxon>Fungi</taxon>
        <taxon>Dikarya</taxon>
        <taxon>Ascomycota</taxon>
        <taxon>Saccharomycotina</taxon>
        <taxon>Pichiomycetes</taxon>
        <taxon>Pichiales</taxon>
        <taxon>Pichiaceae</taxon>
        <taxon>Ogataea</taxon>
    </lineage>
</organism>
<feature type="coiled-coil region" evidence="6">
    <location>
        <begin position="317"/>
        <end position="428"/>
    </location>
</feature>
<dbReference type="PROSITE" id="PS50913">
    <property type="entry name" value="GRIP"/>
    <property type="match status" value="1"/>
</dbReference>
<feature type="compositionally biased region" description="Polar residues" evidence="7">
    <location>
        <begin position="1"/>
        <end position="10"/>
    </location>
</feature>
<evidence type="ECO:0000256" key="3">
    <source>
        <dbReference type="ARBA" id="ARBA00022490"/>
    </source>
</evidence>
<dbReference type="SMART" id="SM00755">
    <property type="entry name" value="Grip"/>
    <property type="match status" value="1"/>
</dbReference>
<sequence>MFSKISQIGKNLTDEFSRINEEVSSTRKQSPGAPNGGIDPATATKILSTQTPDPEGMTQPREMSSSEPSSDNSVVNLNVPGTNIRYSDLPAEIRGRLRKFSKYDEKYPILFEAYKAERRKTAVIGAFEKMLADVSPCTSIGEIDAVRDYLSGLQSSKKLLETELRQAEAKNKANLEEIEKLRASPSGEASSEEVEKLKAELETVKQELEASRASESKKEEEKTELATKLKEKEELVDKVQKSLAESVEAKQVVEGKVAELEKSVESNKKLTQLFKDKVSSLNEELKSHNEPEPTTCGPKKGKKKKGVKKQEVNETEVIELRHKVETLERQASEAEALQTKATELGKEVAAQKEEIENLRGMLRDVGDSLVTSKDELKSLQETHKQKISELEAVKSELEFLRIQNSDALKDHERARSSLEKKIATLEKERPADSGGEKEILIQNLKKQIEDLKAGFDKNFQTVGEENAQYQKRINSLVKEKAGLEKDLNDLSGLKEREVQLKLDLSSAQSSLARKDRLINDKESRLKYLEEEKARLNDTVVELKVQVSELKSQMSSNTEAKNAAVTKTETLRQEYNELMLRLNKVSTENNKLVKNYEEIKDRYEDLKNSKVSSSDQVDSIKRRCEELLMRNREYESRTDVLQDELSEARSMLQERTREAGTIRQLLVDTEESQNNKLKDLNARLDRVAEERDILERESTLTLKKKQRELDEMKANLEDLRDQLDGLRREKDEVEARVAEQQKSLASAKPAANGQSEASSERDYKLVESLRESLKDSETRLRDVEAMNGKLRKINEESSQKLIRLNKKYKLLSQQYRTTRERRESIASVESGQTSPIMSRAGSIVEPPAPEAVAPDTQEKMEYVKNVILGFLEHKEQRGILLPVIKTLLFLTDSDEKRLMASVP</sequence>
<feature type="compositionally biased region" description="Basic and acidic residues" evidence="7">
    <location>
        <begin position="729"/>
        <end position="738"/>
    </location>
</feature>
<dbReference type="PANTHER" id="PTHR23157">
    <property type="entry name" value="GRIP AND COILED-COIL DOMAIN-CONTAINING PROTEIN 1"/>
    <property type="match status" value="1"/>
</dbReference>
<proteinExistence type="predicted"/>
<keyword evidence="10" id="KW-1185">Reference proteome</keyword>
<protein>
    <recommendedName>
        <fullName evidence="8">GRIP domain-containing protein</fullName>
    </recommendedName>
</protein>
<dbReference type="AlphaFoldDB" id="A0A9P8NYH5"/>
<dbReference type="EMBL" id="JAEUBE010000414">
    <property type="protein sequence ID" value="KAH3662085.1"/>
    <property type="molecule type" value="Genomic_DNA"/>
</dbReference>
<dbReference type="PANTHER" id="PTHR23157:SF25">
    <property type="entry name" value="GRIP AND COILED-COIL DOMAIN-CONTAINING PROTEIN 1"/>
    <property type="match status" value="1"/>
</dbReference>
<name>A0A9P8NYH5_9ASCO</name>
<dbReference type="Pfam" id="PF01465">
    <property type="entry name" value="GRIP"/>
    <property type="match status" value="1"/>
</dbReference>
<evidence type="ECO:0000256" key="6">
    <source>
        <dbReference type="SAM" id="Coils"/>
    </source>
</evidence>
<dbReference type="Proteomes" id="UP000769157">
    <property type="component" value="Unassembled WGS sequence"/>
</dbReference>
<feature type="region of interest" description="Disordered" evidence="7">
    <location>
        <begin position="1"/>
        <end position="75"/>
    </location>
</feature>
<dbReference type="GeneID" id="70238230"/>
<dbReference type="InterPro" id="IPR000237">
    <property type="entry name" value="GRIP_dom"/>
</dbReference>
<feature type="compositionally biased region" description="Basic and acidic residues" evidence="7">
    <location>
        <begin position="281"/>
        <end position="291"/>
    </location>
</feature>
<comment type="subcellular location">
    <subcellularLocation>
        <location evidence="2">Cytoplasm</location>
    </subcellularLocation>
    <subcellularLocation>
        <location evidence="1">Endomembrane system</location>
        <topology evidence="1">Peripheral membrane protein</topology>
    </subcellularLocation>
</comment>
<dbReference type="GO" id="GO:0005794">
    <property type="term" value="C:Golgi apparatus"/>
    <property type="evidence" value="ECO:0007669"/>
    <property type="project" value="TreeGrafter"/>
</dbReference>
<evidence type="ECO:0000313" key="10">
    <source>
        <dbReference type="Proteomes" id="UP000769157"/>
    </source>
</evidence>
<evidence type="ECO:0000259" key="8">
    <source>
        <dbReference type="PROSITE" id="PS50913"/>
    </source>
</evidence>